<evidence type="ECO:0000313" key="8">
    <source>
        <dbReference type="EMBL" id="KAL0487428.1"/>
    </source>
</evidence>
<evidence type="ECO:0000256" key="3">
    <source>
        <dbReference type="ARBA" id="ARBA00022670"/>
    </source>
</evidence>
<dbReference type="AlphaFoldDB" id="A0AAW2ZCB9"/>
<feature type="compositionally biased region" description="Basic and acidic residues" evidence="6">
    <location>
        <begin position="391"/>
        <end position="429"/>
    </location>
</feature>
<dbReference type="Gene3D" id="3.40.395.10">
    <property type="entry name" value="Adenoviral Proteinase, Chain A"/>
    <property type="match status" value="1"/>
</dbReference>
<feature type="compositionally biased region" description="Acidic residues" evidence="6">
    <location>
        <begin position="33"/>
        <end position="43"/>
    </location>
</feature>
<evidence type="ECO:0000256" key="1">
    <source>
        <dbReference type="ARBA" id="ARBA00005234"/>
    </source>
</evidence>
<dbReference type="GO" id="GO:0005737">
    <property type="term" value="C:cytoplasm"/>
    <property type="evidence" value="ECO:0007669"/>
    <property type="project" value="TreeGrafter"/>
</dbReference>
<dbReference type="GO" id="GO:0016926">
    <property type="term" value="P:protein desumoylation"/>
    <property type="evidence" value="ECO:0007669"/>
    <property type="project" value="TreeGrafter"/>
</dbReference>
<proteinExistence type="inferred from homology"/>
<comment type="similarity">
    <text evidence="1">Belongs to the peptidase C48 family.</text>
</comment>
<evidence type="ECO:0000256" key="2">
    <source>
        <dbReference type="ARBA" id="ARBA00022553"/>
    </source>
</evidence>
<feature type="region of interest" description="Disordered" evidence="6">
    <location>
        <begin position="345"/>
        <end position="429"/>
    </location>
</feature>
<dbReference type="SUPFAM" id="SSF54001">
    <property type="entry name" value="Cysteine proteinases"/>
    <property type="match status" value="1"/>
</dbReference>
<dbReference type="Pfam" id="PF02902">
    <property type="entry name" value="Peptidase_C48"/>
    <property type="match status" value="1"/>
</dbReference>
<dbReference type="PANTHER" id="PTHR46896:SF3">
    <property type="entry name" value="FI06413P-RELATED"/>
    <property type="match status" value="1"/>
</dbReference>
<evidence type="ECO:0000313" key="9">
    <source>
        <dbReference type="Proteomes" id="UP001431209"/>
    </source>
</evidence>
<comment type="caution">
    <text evidence="8">The sequence shown here is derived from an EMBL/GenBank/DDBJ whole genome shotgun (WGS) entry which is preliminary data.</text>
</comment>
<sequence>MNIVRKRRTQRVVVCSMIATCQVVAKAIDDIQDEEDDSDDNIEVSETSWKRRKVIHSDSDSSEIDCVIPSERRKKILTPKSPTKILRKVKDRGSPDAKKEEKKEQNKKEDKEEKKETKEQEPEFISVDSDDETLNSQTSVSTSTFEYKKTLNFSDGIMSCGDQLYSYKNFSVIENCISCMLVINEETRVVEIVFSSILQPWVCLMPEKESFGFKLSTNIRGLDQDSYEANSEVVFIPIVIDQDSSCQFHYTVKLNTVATDATNPPFLHDYEQQSLTDLHKRKIYISLMKEMDMTTASPQKIDFSTVSTTLPTNEEQIISEYNEVQDNSGSDFDFEYDYELDQYSFREHNTRSSTRSNTLENRDRNSKTSRRVNQVDDYIYTKDDDTDEDYKDPYEKPKIQKEEQKESVEQERIENVEQEKSEDVEQEKPLEPKVELVPKHAKEIVFAHYKNIVITEGDLKRTNESEFLNDNLIDFYLDTLQERLKNITFKKIPNVYIFKTTFFPLLRSKDSRVRSSKRTPSLDVKLFEKDFVFLPINNGRAHWMLLVLCYPSDPERMKLMCCDSLGKRPSQMKYAKEYFQLRYLQENPDKEGIKLSGCHATLPVQDNNCDCGVYLLEYVEKMMLEPPESIPIKNENWFDSNVTSKKRQDLRSQICSLHAEQRVPKPSI</sequence>
<feature type="region of interest" description="Disordered" evidence="6">
    <location>
        <begin position="33"/>
        <end position="139"/>
    </location>
</feature>
<dbReference type="InterPro" id="IPR003653">
    <property type="entry name" value="Peptidase_C48_C"/>
</dbReference>
<feature type="compositionally biased region" description="Basic and acidic residues" evidence="6">
    <location>
        <begin position="91"/>
        <end position="121"/>
    </location>
</feature>
<protein>
    <submittedName>
        <fullName evidence="8">Ubiquitin-like-specific protease</fullName>
    </submittedName>
</protein>
<evidence type="ECO:0000256" key="4">
    <source>
        <dbReference type="ARBA" id="ARBA00022786"/>
    </source>
</evidence>
<evidence type="ECO:0000256" key="5">
    <source>
        <dbReference type="ARBA" id="ARBA00022801"/>
    </source>
</evidence>
<accession>A0AAW2ZCB9</accession>
<dbReference type="EMBL" id="JAOPGA020001342">
    <property type="protein sequence ID" value="KAL0487428.1"/>
    <property type="molecule type" value="Genomic_DNA"/>
</dbReference>
<dbReference type="PROSITE" id="PS50600">
    <property type="entry name" value="ULP_PROTEASE"/>
    <property type="match status" value="1"/>
</dbReference>
<dbReference type="GO" id="GO:0070139">
    <property type="term" value="F:SUMO-specific endopeptidase activity"/>
    <property type="evidence" value="ECO:0007669"/>
    <property type="project" value="TreeGrafter"/>
</dbReference>
<organism evidence="8 9">
    <name type="scientific">Acrasis kona</name>
    <dbReference type="NCBI Taxonomy" id="1008807"/>
    <lineage>
        <taxon>Eukaryota</taxon>
        <taxon>Discoba</taxon>
        <taxon>Heterolobosea</taxon>
        <taxon>Tetramitia</taxon>
        <taxon>Eutetramitia</taxon>
        <taxon>Acrasidae</taxon>
        <taxon>Acrasis</taxon>
    </lineage>
</organism>
<reference evidence="8 9" key="1">
    <citation type="submission" date="2024-03" db="EMBL/GenBank/DDBJ databases">
        <title>The Acrasis kona genome and developmental transcriptomes reveal deep origins of eukaryotic multicellular pathways.</title>
        <authorList>
            <person name="Sheikh S."/>
            <person name="Fu C.-J."/>
            <person name="Brown M.W."/>
            <person name="Baldauf S.L."/>
        </authorList>
    </citation>
    <scope>NUCLEOTIDE SEQUENCE [LARGE SCALE GENOMIC DNA]</scope>
    <source>
        <strain evidence="8 9">ATCC MYA-3509</strain>
    </source>
</reference>
<keyword evidence="2" id="KW-0597">Phosphoprotein</keyword>
<keyword evidence="3 8" id="KW-0645">Protease</keyword>
<dbReference type="InterPro" id="IPR038765">
    <property type="entry name" value="Papain-like_cys_pep_sf"/>
</dbReference>
<dbReference type="GO" id="GO:0006508">
    <property type="term" value="P:proteolysis"/>
    <property type="evidence" value="ECO:0007669"/>
    <property type="project" value="UniProtKB-KW"/>
</dbReference>
<dbReference type="GO" id="GO:0005634">
    <property type="term" value="C:nucleus"/>
    <property type="evidence" value="ECO:0007669"/>
    <property type="project" value="TreeGrafter"/>
</dbReference>
<dbReference type="Proteomes" id="UP001431209">
    <property type="component" value="Unassembled WGS sequence"/>
</dbReference>
<feature type="domain" description="Ubiquitin-like protease family profile" evidence="7">
    <location>
        <begin position="452"/>
        <end position="622"/>
    </location>
</feature>
<gene>
    <name evidence="8" type="ORF">AKO1_000841</name>
</gene>
<evidence type="ECO:0000256" key="6">
    <source>
        <dbReference type="SAM" id="MobiDB-lite"/>
    </source>
</evidence>
<evidence type="ECO:0000259" key="7">
    <source>
        <dbReference type="PROSITE" id="PS50600"/>
    </source>
</evidence>
<keyword evidence="9" id="KW-1185">Reference proteome</keyword>
<keyword evidence="4" id="KW-0833">Ubl conjugation pathway</keyword>
<keyword evidence="5" id="KW-0378">Hydrolase</keyword>
<name>A0AAW2ZCB9_9EUKA</name>
<dbReference type="InterPro" id="IPR051947">
    <property type="entry name" value="Sentrin-specific_protease"/>
</dbReference>
<dbReference type="PANTHER" id="PTHR46896">
    <property type="entry name" value="SENTRIN-SPECIFIC PROTEASE"/>
    <property type="match status" value="1"/>
</dbReference>